<organism evidence="1 2">
    <name type="scientific">Bugula neritina</name>
    <name type="common">Brown bryozoan</name>
    <name type="synonym">Sertularia neritina</name>
    <dbReference type="NCBI Taxonomy" id="10212"/>
    <lineage>
        <taxon>Eukaryota</taxon>
        <taxon>Metazoa</taxon>
        <taxon>Spiralia</taxon>
        <taxon>Lophotrochozoa</taxon>
        <taxon>Bryozoa</taxon>
        <taxon>Gymnolaemata</taxon>
        <taxon>Cheilostomatida</taxon>
        <taxon>Flustrina</taxon>
        <taxon>Buguloidea</taxon>
        <taxon>Bugulidae</taxon>
        <taxon>Bugula</taxon>
    </lineage>
</organism>
<dbReference type="AlphaFoldDB" id="A0A7J7KRD3"/>
<proteinExistence type="predicted"/>
<dbReference type="EMBL" id="VXIV02000106">
    <property type="protein sequence ID" value="KAF6040732.1"/>
    <property type="molecule type" value="Genomic_DNA"/>
</dbReference>
<protein>
    <submittedName>
        <fullName evidence="1">Uncharacterized protein</fullName>
    </submittedName>
</protein>
<reference evidence="1" key="1">
    <citation type="submission" date="2020-06" db="EMBL/GenBank/DDBJ databases">
        <title>Draft genome of Bugula neritina, a colonial animal packing powerful symbionts and potential medicines.</title>
        <authorList>
            <person name="Rayko M."/>
        </authorList>
    </citation>
    <scope>NUCLEOTIDE SEQUENCE [LARGE SCALE GENOMIC DNA]</scope>
    <source>
        <strain evidence="1">Kwan_BN1</strain>
    </source>
</reference>
<dbReference type="Proteomes" id="UP000593567">
    <property type="component" value="Unassembled WGS sequence"/>
</dbReference>
<keyword evidence="2" id="KW-1185">Reference proteome</keyword>
<accession>A0A7J7KRD3</accession>
<name>A0A7J7KRD3_BUGNE</name>
<comment type="caution">
    <text evidence="1">The sequence shown here is derived from an EMBL/GenBank/DDBJ whole genome shotgun (WGS) entry which is preliminary data.</text>
</comment>
<sequence length="77" mass="8148">MVLEPNDPPLVHMGAEVLGPKANKKANPSGTQAPGTLVAEASGTSLAHPASPTVPGRFGALSRERRLPRRFDDYVMN</sequence>
<evidence type="ECO:0000313" key="2">
    <source>
        <dbReference type="Proteomes" id="UP000593567"/>
    </source>
</evidence>
<evidence type="ECO:0000313" key="1">
    <source>
        <dbReference type="EMBL" id="KAF6040732.1"/>
    </source>
</evidence>
<gene>
    <name evidence="1" type="ORF">EB796_000935</name>
</gene>